<evidence type="ECO:0000313" key="2">
    <source>
        <dbReference type="EMBL" id="ODV72706.1"/>
    </source>
</evidence>
<dbReference type="RefSeq" id="XP_020069745.1">
    <property type="nucleotide sequence ID" value="XM_020215286.1"/>
</dbReference>
<feature type="compositionally biased region" description="Acidic residues" evidence="1">
    <location>
        <begin position="886"/>
        <end position="914"/>
    </location>
</feature>
<accession>A0A1E4RZM6</accession>
<feature type="region of interest" description="Disordered" evidence="1">
    <location>
        <begin position="187"/>
        <end position="252"/>
    </location>
</feature>
<dbReference type="STRING" id="983966.A0A1E4RZM6"/>
<keyword evidence="3" id="KW-1185">Reference proteome</keyword>
<protein>
    <recommendedName>
        <fullName evidence="4">WHIM1 domain-containing protein</fullName>
    </recommendedName>
</protein>
<organism evidence="2 3">
    <name type="scientific">Cyberlindnera jadinii (strain ATCC 18201 / CBS 1600 / BCRC 20928 / JCM 3617 / NBRC 0987 / NRRL Y-1542)</name>
    <name type="common">Torula yeast</name>
    <name type="synonym">Candida utilis</name>
    <dbReference type="NCBI Taxonomy" id="983966"/>
    <lineage>
        <taxon>Eukaryota</taxon>
        <taxon>Fungi</taxon>
        <taxon>Dikarya</taxon>
        <taxon>Ascomycota</taxon>
        <taxon>Saccharomycotina</taxon>
        <taxon>Saccharomycetes</taxon>
        <taxon>Phaffomycetales</taxon>
        <taxon>Phaffomycetaceae</taxon>
        <taxon>Cyberlindnera</taxon>
    </lineage>
</organism>
<reference evidence="2 3" key="1">
    <citation type="journal article" date="2016" name="Proc. Natl. Acad. Sci. U.S.A.">
        <title>Comparative genomics of biotechnologically important yeasts.</title>
        <authorList>
            <person name="Riley R."/>
            <person name="Haridas S."/>
            <person name="Wolfe K.H."/>
            <person name="Lopes M.R."/>
            <person name="Hittinger C.T."/>
            <person name="Goeker M."/>
            <person name="Salamov A.A."/>
            <person name="Wisecaver J.H."/>
            <person name="Long T.M."/>
            <person name="Calvey C.H."/>
            <person name="Aerts A.L."/>
            <person name="Barry K.W."/>
            <person name="Choi C."/>
            <person name="Clum A."/>
            <person name="Coughlan A.Y."/>
            <person name="Deshpande S."/>
            <person name="Douglass A.P."/>
            <person name="Hanson S.J."/>
            <person name="Klenk H.-P."/>
            <person name="LaButti K.M."/>
            <person name="Lapidus A."/>
            <person name="Lindquist E.A."/>
            <person name="Lipzen A.M."/>
            <person name="Meier-Kolthoff J.P."/>
            <person name="Ohm R.A."/>
            <person name="Otillar R.P."/>
            <person name="Pangilinan J.L."/>
            <person name="Peng Y."/>
            <person name="Rokas A."/>
            <person name="Rosa C.A."/>
            <person name="Scheuner C."/>
            <person name="Sibirny A.A."/>
            <person name="Slot J.C."/>
            <person name="Stielow J.B."/>
            <person name="Sun H."/>
            <person name="Kurtzman C.P."/>
            <person name="Blackwell M."/>
            <person name="Grigoriev I.V."/>
            <person name="Jeffries T.W."/>
        </authorList>
    </citation>
    <scope>NUCLEOTIDE SEQUENCE [LARGE SCALE GENOMIC DNA]</scope>
    <source>
        <strain evidence="3">ATCC 18201 / CBS 1600 / BCRC 20928 / JCM 3617 / NBRC 0987 / NRRL Y-1542</strain>
    </source>
</reference>
<proteinExistence type="predicted"/>
<sequence length="914" mass="102161">MESNIDPAIESQGGIFTKFSLNSDFIQGENNYINIEGDEEGHNGAGSGLKEHDGHGETNVTTAAVVAAAAAAAAAANMSSMIHFNGMDDNGSTHLRARDNSHGNDALVQRQGSTDNGNDQQLSFLHSALEIENQARQHSDSYQQREAQHPSHQHHHLALRRDSEPKPKQVLIQDTDSNMSIVVVDPSAQEGGSRLGRPRKHQVNASPSSEQSSSKNYEESMVSRFRVDSKPITGPGSRGGRKIKPKPSVEKNGYKQPVFAKQGGKLILAKRPESHQQLPPIVPKVKLAIKDVKSSNKDKADGIETSPIVLEDVDSLKAKGRSTASDKKLLQSQIVPRKQLLPIAAKPESHKDSKALSEKILLLKTIPKAKEKSSSKLKSRTKKKRDIPGPITGVSYDIYDPEMLKDDEGLSHEQFIALGYEVKPSDYAKDIITILSFINKFKKFFKFANLGPQDIEEGLNLPPSLPYSLSNVNQKTVESPTSNSKDEISYSMNQLFFKLLYLVLNKKKAVNASNVSKILAELKENCLMFGLPSEWRDDEGVFTEVMVDDSLKDDENEEPLDPEHPEALDTMQYHFGLTKPLEFTPLDEENFETDGLMALQPLDRLILLRSLVQWCTSYSDSIRSEISKQLARQDSSGDKETYYIPRYIKQGEKGIEDANANLKLHPRKKIKKTNDDENTLDPYTDASANPLDHHMSFRIMDFYAGDGGLSGRYFLCRSCDPETGGLASLDDMKKVINSQASVTDMLGLPQPSRFKLYVQDVTSMIKSVTNEVNVRDQTQTVDPWYEVASNVSELRQFINFLESKLATADSKLVETKRLKDMVYYLTNIVPVLEKFETIYNEYKGIAGGRQSRKRGQVTDLKENDLKMKKMIKLSEDPDGDFLYADGEFDEDDFDDDDDVMISEPDDADDDDYQD</sequence>
<evidence type="ECO:0000256" key="1">
    <source>
        <dbReference type="SAM" id="MobiDB-lite"/>
    </source>
</evidence>
<evidence type="ECO:0008006" key="4">
    <source>
        <dbReference type="Google" id="ProtNLM"/>
    </source>
</evidence>
<name>A0A1E4RZM6_CYBJN</name>
<dbReference type="Proteomes" id="UP000094389">
    <property type="component" value="Unassembled WGS sequence"/>
</dbReference>
<evidence type="ECO:0000313" key="3">
    <source>
        <dbReference type="Proteomes" id="UP000094389"/>
    </source>
</evidence>
<feature type="region of interest" description="Disordered" evidence="1">
    <location>
        <begin position="876"/>
        <end position="914"/>
    </location>
</feature>
<dbReference type="AlphaFoldDB" id="A0A1E4RZM6"/>
<gene>
    <name evidence="2" type="ORF">CYBJADRAFT_168251</name>
</gene>
<dbReference type="OrthoDB" id="3980938at2759"/>
<dbReference type="EMBL" id="KV453933">
    <property type="protein sequence ID" value="ODV72706.1"/>
    <property type="molecule type" value="Genomic_DNA"/>
</dbReference>
<feature type="compositionally biased region" description="Polar residues" evidence="1">
    <location>
        <begin position="203"/>
        <end position="215"/>
    </location>
</feature>
<feature type="region of interest" description="Disordered" evidence="1">
    <location>
        <begin position="135"/>
        <end position="167"/>
    </location>
</feature>
<dbReference type="OMA" id="HEQFIAL"/>
<dbReference type="GeneID" id="30989682"/>